<organism evidence="1 2">
    <name type="scientific">Extremus antarcticus</name>
    <dbReference type="NCBI Taxonomy" id="702011"/>
    <lineage>
        <taxon>Eukaryota</taxon>
        <taxon>Fungi</taxon>
        <taxon>Dikarya</taxon>
        <taxon>Ascomycota</taxon>
        <taxon>Pezizomycotina</taxon>
        <taxon>Dothideomycetes</taxon>
        <taxon>Dothideomycetidae</taxon>
        <taxon>Mycosphaerellales</taxon>
        <taxon>Extremaceae</taxon>
        <taxon>Extremus</taxon>
    </lineage>
</organism>
<accession>A0AAJ0DK01</accession>
<keyword evidence="2" id="KW-1185">Reference proteome</keyword>
<dbReference type="EMBL" id="JAWDJX010000008">
    <property type="protein sequence ID" value="KAK3055576.1"/>
    <property type="molecule type" value="Genomic_DNA"/>
</dbReference>
<gene>
    <name evidence="1" type="ORF">LTR09_003496</name>
</gene>
<sequence>MATAVVLPLLHGESTAQCLLHIQDFLKGVWTIIDMNPDAFRKGPCASMFGQTSQQECTASADDILAIRRLRDLGDTYDAGGQMYDDIINELELCFTLNHKRAISWAMALYRLDEMWWAKYAGQALVEELTKASPRLQDEAWIGATLWARDQVTVSRSGVAFPWETPGRQCHVLER</sequence>
<reference evidence="1" key="1">
    <citation type="submission" date="2023-04" db="EMBL/GenBank/DDBJ databases">
        <title>Black Yeasts Isolated from many extreme environments.</title>
        <authorList>
            <person name="Coleine C."/>
            <person name="Stajich J.E."/>
            <person name="Selbmann L."/>
        </authorList>
    </citation>
    <scope>NUCLEOTIDE SEQUENCE</scope>
    <source>
        <strain evidence="1">CCFEE 5312</strain>
    </source>
</reference>
<dbReference type="AlphaFoldDB" id="A0AAJ0DK01"/>
<name>A0AAJ0DK01_9PEZI</name>
<comment type="caution">
    <text evidence="1">The sequence shown here is derived from an EMBL/GenBank/DDBJ whole genome shotgun (WGS) entry which is preliminary data.</text>
</comment>
<protein>
    <submittedName>
        <fullName evidence="1">Uncharacterized protein</fullName>
    </submittedName>
</protein>
<evidence type="ECO:0000313" key="1">
    <source>
        <dbReference type="EMBL" id="KAK3055576.1"/>
    </source>
</evidence>
<dbReference type="Proteomes" id="UP001271007">
    <property type="component" value="Unassembled WGS sequence"/>
</dbReference>
<evidence type="ECO:0000313" key="2">
    <source>
        <dbReference type="Proteomes" id="UP001271007"/>
    </source>
</evidence>
<proteinExistence type="predicted"/>